<evidence type="ECO:0000259" key="1">
    <source>
        <dbReference type="Pfam" id="PF00425"/>
    </source>
</evidence>
<gene>
    <name evidence="2" type="ORF">J7I43_09155</name>
</gene>
<dbReference type="PANTHER" id="PTHR11236">
    <property type="entry name" value="AMINOBENZOATE/ANTHRANILATE SYNTHASE"/>
    <property type="match status" value="1"/>
</dbReference>
<dbReference type="Gene3D" id="3.60.120.10">
    <property type="entry name" value="Anthranilate synthase"/>
    <property type="match status" value="1"/>
</dbReference>
<feature type="domain" description="Chorismate-utilising enzyme C-terminal" evidence="1">
    <location>
        <begin position="133"/>
        <end position="389"/>
    </location>
</feature>
<dbReference type="InterPro" id="IPR019999">
    <property type="entry name" value="Anth_synth_I-like"/>
</dbReference>
<organism evidence="2 3">
    <name type="scientific">Chitinophaga chungangae</name>
    <dbReference type="NCBI Taxonomy" id="2821488"/>
    <lineage>
        <taxon>Bacteria</taxon>
        <taxon>Pseudomonadati</taxon>
        <taxon>Bacteroidota</taxon>
        <taxon>Chitinophagia</taxon>
        <taxon>Chitinophagales</taxon>
        <taxon>Chitinophagaceae</taxon>
        <taxon>Chitinophaga</taxon>
    </lineage>
</organism>
<dbReference type="PRINTS" id="PR00095">
    <property type="entry name" value="ANTSNTHASEI"/>
</dbReference>
<dbReference type="EMBL" id="JAGHKP010000002">
    <property type="protein sequence ID" value="MBO9152377.1"/>
    <property type="molecule type" value="Genomic_DNA"/>
</dbReference>
<dbReference type="Pfam" id="PF00425">
    <property type="entry name" value="Chorismate_bind"/>
    <property type="match status" value="1"/>
</dbReference>
<dbReference type="PANTHER" id="PTHR11236:SF9">
    <property type="entry name" value="ANTHRANILATE SYNTHASE COMPONENT 1"/>
    <property type="match status" value="1"/>
</dbReference>
<sequence>MDNNDYRLAGSGAEAMLAADAVELLQCSAGNAFSQLKDFHSANPGWLFGHFAYDLKNETEKLSSAHPDGVGFADMAFFRPRYLLILRQNELRISGPSLTENEASAIHRECLAQSIPSVVNTTPVFVLDAHLDRNGYLAAVNALREHIRKGDCYEVNFCREQFAHARIGDPLALFLRLNALSPSPFAAYYRQGARYLACSSPERFLRKKGDTIISQPIKGTARRAEDAKADAALQQSLRDSAKERSENVMIVDLVRNDLSKTAVQGSVKVEELFGIYTFPQVHHMISTVSATLSPDYHFTDAIRHAFPMGSMTGAPKLRVMELIEQYEKSRRGLFSGAVGYITPEGDFDFNVVIRSILYNAEDPYVSFQTGSAITFYCDPEKEWEECLLKAKALQAALGA</sequence>
<dbReference type="Proteomes" id="UP000679126">
    <property type="component" value="Unassembled WGS sequence"/>
</dbReference>
<protein>
    <submittedName>
        <fullName evidence="2">Anthranilate synthase component I family protein</fullName>
    </submittedName>
</protein>
<dbReference type="SUPFAM" id="SSF56322">
    <property type="entry name" value="ADC synthase"/>
    <property type="match status" value="1"/>
</dbReference>
<name>A0ABS3YCG1_9BACT</name>
<proteinExistence type="predicted"/>
<reference evidence="3" key="1">
    <citation type="submission" date="2021-03" db="EMBL/GenBank/DDBJ databases">
        <title>Assistant Professor.</title>
        <authorList>
            <person name="Huq M.A."/>
        </authorList>
    </citation>
    <scope>NUCLEOTIDE SEQUENCE [LARGE SCALE GENOMIC DNA]</scope>
    <source>
        <strain evidence="3">MAH-28</strain>
    </source>
</reference>
<evidence type="ECO:0000313" key="2">
    <source>
        <dbReference type="EMBL" id="MBO9152377.1"/>
    </source>
</evidence>
<accession>A0ABS3YCG1</accession>
<evidence type="ECO:0000313" key="3">
    <source>
        <dbReference type="Proteomes" id="UP000679126"/>
    </source>
</evidence>
<dbReference type="RefSeq" id="WP_209145369.1">
    <property type="nucleotide sequence ID" value="NZ_JAGHKP010000002.1"/>
</dbReference>
<keyword evidence="3" id="KW-1185">Reference proteome</keyword>
<dbReference type="InterPro" id="IPR015890">
    <property type="entry name" value="Chorismate_C"/>
</dbReference>
<comment type="caution">
    <text evidence="2">The sequence shown here is derived from an EMBL/GenBank/DDBJ whole genome shotgun (WGS) entry which is preliminary data.</text>
</comment>
<dbReference type="InterPro" id="IPR005801">
    <property type="entry name" value="ADC_synthase"/>
</dbReference>